<dbReference type="RefSeq" id="WP_184474494.1">
    <property type="nucleotide sequence ID" value="NZ_JACHOV010000003.1"/>
</dbReference>
<evidence type="ECO:0000256" key="1">
    <source>
        <dbReference type="SAM" id="MobiDB-lite"/>
    </source>
</evidence>
<organism evidence="2 3">
    <name type="scientific">Rhizorhapis suberifaciens</name>
    <name type="common">corky root of lettuce</name>
    <dbReference type="NCBI Taxonomy" id="13656"/>
    <lineage>
        <taxon>Bacteria</taxon>
        <taxon>Pseudomonadati</taxon>
        <taxon>Pseudomonadota</taxon>
        <taxon>Alphaproteobacteria</taxon>
        <taxon>Sphingomonadales</taxon>
        <taxon>Sphingomonadaceae</taxon>
        <taxon>Rhizorhapis</taxon>
    </lineage>
</organism>
<proteinExistence type="predicted"/>
<evidence type="ECO:0000313" key="2">
    <source>
        <dbReference type="EMBL" id="MBB4640651.1"/>
    </source>
</evidence>
<accession>A0A840HSG1</accession>
<dbReference type="EMBL" id="JACHOV010000003">
    <property type="protein sequence ID" value="MBB4640651.1"/>
    <property type="molecule type" value="Genomic_DNA"/>
</dbReference>
<protein>
    <submittedName>
        <fullName evidence="2">Uncharacterized protein</fullName>
    </submittedName>
</protein>
<feature type="region of interest" description="Disordered" evidence="1">
    <location>
        <begin position="37"/>
        <end position="60"/>
    </location>
</feature>
<evidence type="ECO:0000313" key="3">
    <source>
        <dbReference type="Proteomes" id="UP000575068"/>
    </source>
</evidence>
<keyword evidence="3" id="KW-1185">Reference proteome</keyword>
<sequence length="60" mass="6348">MTIRGSHANKFVIRRSVERLVTAASPAGAHIVVDGASPQSKARPAGWRAARSVSRLPEAV</sequence>
<name>A0A840HSG1_9SPHN</name>
<comment type="caution">
    <text evidence="2">The sequence shown here is derived from an EMBL/GenBank/DDBJ whole genome shotgun (WGS) entry which is preliminary data.</text>
</comment>
<reference evidence="2 3" key="1">
    <citation type="submission" date="2020-08" db="EMBL/GenBank/DDBJ databases">
        <title>Genomic Encyclopedia of Type Strains, Phase IV (KMG-IV): sequencing the most valuable type-strain genomes for metagenomic binning, comparative biology and taxonomic classification.</title>
        <authorList>
            <person name="Goeker M."/>
        </authorList>
    </citation>
    <scope>NUCLEOTIDE SEQUENCE [LARGE SCALE GENOMIC DNA]</scope>
    <source>
        <strain evidence="2 3">DSM 7465</strain>
    </source>
</reference>
<dbReference type="AlphaFoldDB" id="A0A840HSG1"/>
<dbReference type="Proteomes" id="UP000575068">
    <property type="component" value="Unassembled WGS sequence"/>
</dbReference>
<gene>
    <name evidence="2" type="ORF">HNQ99_000944</name>
</gene>